<name>A0AAV4HPD0_9GAST</name>
<protein>
    <submittedName>
        <fullName evidence="1">Uncharacterized protein</fullName>
    </submittedName>
</protein>
<dbReference type="Proteomes" id="UP000762676">
    <property type="component" value="Unassembled WGS sequence"/>
</dbReference>
<evidence type="ECO:0000313" key="2">
    <source>
        <dbReference type="Proteomes" id="UP000762676"/>
    </source>
</evidence>
<sequence length="201" mass="23170">MWCGDHRDEDHINYIDHHLSVSSTLLFHTLLCSLFPLIVSNRERRVHSSRPPSLEHAAPPINLHHVLPRVRLNKLLDIKHHTGSDAIHLRHHHHYHHHEHQQHHNNLRHYGLYATTWPGNVEMLCGERSQREMDNPRIEDMKAKRLSAPINQQTIVCPQGKSAWSPRFKSHHWETEGTLNLMECCPGGGTVTGNGDFTSVS</sequence>
<proteinExistence type="predicted"/>
<organism evidence="1 2">
    <name type="scientific">Elysia marginata</name>
    <dbReference type="NCBI Taxonomy" id="1093978"/>
    <lineage>
        <taxon>Eukaryota</taxon>
        <taxon>Metazoa</taxon>
        <taxon>Spiralia</taxon>
        <taxon>Lophotrochozoa</taxon>
        <taxon>Mollusca</taxon>
        <taxon>Gastropoda</taxon>
        <taxon>Heterobranchia</taxon>
        <taxon>Euthyneura</taxon>
        <taxon>Panpulmonata</taxon>
        <taxon>Sacoglossa</taxon>
        <taxon>Placobranchoidea</taxon>
        <taxon>Plakobranchidae</taxon>
        <taxon>Elysia</taxon>
    </lineage>
</organism>
<dbReference type="AlphaFoldDB" id="A0AAV4HPD0"/>
<dbReference type="EMBL" id="BMAT01002141">
    <property type="protein sequence ID" value="GFS00059.1"/>
    <property type="molecule type" value="Genomic_DNA"/>
</dbReference>
<accession>A0AAV4HPD0</accession>
<keyword evidence="2" id="KW-1185">Reference proteome</keyword>
<comment type="caution">
    <text evidence="1">The sequence shown here is derived from an EMBL/GenBank/DDBJ whole genome shotgun (WGS) entry which is preliminary data.</text>
</comment>
<evidence type="ECO:0000313" key="1">
    <source>
        <dbReference type="EMBL" id="GFS00059.1"/>
    </source>
</evidence>
<reference evidence="1 2" key="1">
    <citation type="journal article" date="2021" name="Elife">
        <title>Chloroplast acquisition without the gene transfer in kleptoplastic sea slugs, Plakobranchus ocellatus.</title>
        <authorList>
            <person name="Maeda T."/>
            <person name="Takahashi S."/>
            <person name="Yoshida T."/>
            <person name="Shimamura S."/>
            <person name="Takaki Y."/>
            <person name="Nagai Y."/>
            <person name="Toyoda A."/>
            <person name="Suzuki Y."/>
            <person name="Arimoto A."/>
            <person name="Ishii H."/>
            <person name="Satoh N."/>
            <person name="Nishiyama T."/>
            <person name="Hasebe M."/>
            <person name="Maruyama T."/>
            <person name="Minagawa J."/>
            <person name="Obokata J."/>
            <person name="Shigenobu S."/>
        </authorList>
    </citation>
    <scope>NUCLEOTIDE SEQUENCE [LARGE SCALE GENOMIC DNA]</scope>
</reference>
<gene>
    <name evidence="1" type="ORF">ElyMa_001062000</name>
</gene>